<evidence type="ECO:0000256" key="7">
    <source>
        <dbReference type="ARBA" id="ARBA00022763"/>
    </source>
</evidence>
<dbReference type="GO" id="GO:0003887">
    <property type="term" value="F:DNA-directed DNA polymerase activity"/>
    <property type="evidence" value="ECO:0007669"/>
    <property type="project" value="UniProtKB-UniRule"/>
</dbReference>
<evidence type="ECO:0000256" key="8">
    <source>
        <dbReference type="ARBA" id="ARBA00022842"/>
    </source>
</evidence>
<comment type="similarity">
    <text evidence="1 12">Belongs to the DNA polymerase type-Y family.</text>
</comment>
<comment type="function">
    <text evidence="12">Poorly processive, error-prone DNA polymerase involved in untargeted mutagenesis. Copies undamaged DNA at stalled replication forks, which arise in vivo from mismatched or misaligned primer ends. These misaligned primers can be extended by PolIV. Exhibits no 3'-5' exonuclease (proofreading) activity. May be involved in translesional synthesis, in conjunction with the beta clamp from PolIII.</text>
</comment>
<dbReference type="GO" id="GO:0009432">
    <property type="term" value="P:SOS response"/>
    <property type="evidence" value="ECO:0007669"/>
    <property type="project" value="TreeGrafter"/>
</dbReference>
<dbReference type="PANTHER" id="PTHR11076">
    <property type="entry name" value="DNA REPAIR POLYMERASE UMUC / TRANSFERASE FAMILY MEMBER"/>
    <property type="match status" value="1"/>
</dbReference>
<name>A0A2S8SS03_9BACT</name>
<dbReference type="Pfam" id="PF00817">
    <property type="entry name" value="IMS"/>
    <property type="match status" value="1"/>
</dbReference>
<dbReference type="Pfam" id="PF11798">
    <property type="entry name" value="IMS_HHH"/>
    <property type="match status" value="1"/>
</dbReference>
<evidence type="ECO:0000256" key="10">
    <source>
        <dbReference type="ARBA" id="ARBA00023204"/>
    </source>
</evidence>
<comment type="catalytic activity">
    <reaction evidence="11 12">
        <text>DNA(n) + a 2'-deoxyribonucleoside 5'-triphosphate = DNA(n+1) + diphosphate</text>
        <dbReference type="Rhea" id="RHEA:22508"/>
        <dbReference type="Rhea" id="RHEA-COMP:17339"/>
        <dbReference type="Rhea" id="RHEA-COMP:17340"/>
        <dbReference type="ChEBI" id="CHEBI:33019"/>
        <dbReference type="ChEBI" id="CHEBI:61560"/>
        <dbReference type="ChEBI" id="CHEBI:173112"/>
        <dbReference type="EC" id="2.7.7.7"/>
    </reaction>
</comment>
<keyword evidence="7 12" id="KW-0227">DNA damage</keyword>
<dbReference type="HAMAP" id="MF_01113">
    <property type="entry name" value="DNApol_IV"/>
    <property type="match status" value="1"/>
</dbReference>
<keyword evidence="9 12" id="KW-0239">DNA-directed DNA polymerase</keyword>
<keyword evidence="6 12" id="KW-0479">Metal-binding</keyword>
<dbReference type="InterPro" id="IPR001126">
    <property type="entry name" value="UmuC"/>
</dbReference>
<dbReference type="GO" id="GO:0005829">
    <property type="term" value="C:cytosol"/>
    <property type="evidence" value="ECO:0007669"/>
    <property type="project" value="TreeGrafter"/>
</dbReference>
<comment type="cofactor">
    <cofactor evidence="12">
        <name>Mg(2+)</name>
        <dbReference type="ChEBI" id="CHEBI:18420"/>
    </cofactor>
    <text evidence="12">Binds 2 magnesium ions per subunit.</text>
</comment>
<comment type="subunit">
    <text evidence="12">Monomer.</text>
</comment>
<dbReference type="OrthoDB" id="9808813at2"/>
<keyword evidence="3 12" id="KW-0808">Transferase</keyword>
<accession>A0A2S8SS03</accession>
<gene>
    <name evidence="12" type="primary">dinB</name>
    <name evidence="15" type="ORF">B1R32_11021</name>
</gene>
<dbReference type="InterPro" id="IPR017961">
    <property type="entry name" value="DNA_pol_Y-fam_little_finger"/>
</dbReference>
<comment type="caution">
    <text evidence="15">The sequence shown here is derived from an EMBL/GenBank/DDBJ whole genome shotgun (WGS) entry which is preliminary data.</text>
</comment>
<evidence type="ECO:0000256" key="5">
    <source>
        <dbReference type="ARBA" id="ARBA00022705"/>
    </source>
</evidence>
<keyword evidence="2 12" id="KW-0515">Mutator protein</keyword>
<evidence type="ECO:0000256" key="6">
    <source>
        <dbReference type="ARBA" id="ARBA00022723"/>
    </source>
</evidence>
<dbReference type="PROSITE" id="PS50173">
    <property type="entry name" value="UMUC"/>
    <property type="match status" value="1"/>
</dbReference>
<dbReference type="InterPro" id="IPR024728">
    <property type="entry name" value="PolY_HhH_motif"/>
</dbReference>
<feature type="active site" evidence="12">
    <location>
        <position position="124"/>
    </location>
</feature>
<keyword evidence="5 12" id="KW-0235">DNA replication</keyword>
<feature type="binding site" evidence="12">
    <location>
        <position position="123"/>
    </location>
    <ligand>
        <name>Mg(2+)</name>
        <dbReference type="ChEBI" id="CHEBI:18420"/>
    </ligand>
</feature>
<dbReference type="Pfam" id="PF11799">
    <property type="entry name" value="IMS_C"/>
    <property type="match status" value="1"/>
</dbReference>
<dbReference type="FunFam" id="3.30.1490.100:FF:000004">
    <property type="entry name" value="DNA polymerase IV"/>
    <property type="match status" value="1"/>
</dbReference>
<keyword evidence="8 12" id="KW-0460">Magnesium</keyword>
<dbReference type="NCBIfam" id="NF002677">
    <property type="entry name" value="PRK02406.1"/>
    <property type="match status" value="1"/>
</dbReference>
<evidence type="ECO:0000256" key="3">
    <source>
        <dbReference type="ARBA" id="ARBA00022679"/>
    </source>
</evidence>
<evidence type="ECO:0000259" key="14">
    <source>
        <dbReference type="PROSITE" id="PS50173"/>
    </source>
</evidence>
<dbReference type="RefSeq" id="WP_105483981.1">
    <property type="nucleotide sequence ID" value="NZ_NIGF01000010.1"/>
</dbReference>
<evidence type="ECO:0000256" key="9">
    <source>
        <dbReference type="ARBA" id="ARBA00022932"/>
    </source>
</evidence>
<reference evidence="15 16" key="1">
    <citation type="journal article" date="2018" name="Syst. Appl. Microbiol.">
        <title>Abditibacterium utsteinense sp. nov., the first cultivated member of candidate phylum FBP, isolated from ice-free Antarctic soil samples.</title>
        <authorList>
            <person name="Tahon G."/>
            <person name="Tytgat B."/>
            <person name="Lebbe L."/>
            <person name="Carlier A."/>
            <person name="Willems A."/>
        </authorList>
    </citation>
    <scope>NUCLEOTIDE SEQUENCE [LARGE SCALE GENOMIC DNA]</scope>
    <source>
        <strain evidence="15 16">LMG 29911</strain>
    </source>
</reference>
<sequence>MASSTVSDYTALESHASRGERRTLIHVDLDAFYCAVEEKRDPSLRGQAFAVGGRANERGVVASCSYAARARGVHSAMSMAAAQRLCAHLLVIEPRHDEYRAASRQVMDLLRAFTPLLEQLSIDEAFLDVSPNISEQVGGRALALQIQEKIERELGLSSSMGVASNKMVAKIATDCGKAAVETTHSPRAICVVPRGQEASFLSPLPVTALWGVGPKTAQRLQDLGISSIGALALWPERDLARRFGKHGFELSQHARGIDRREIVTERESKSISSETTFASDADDWEVLHAQLCQEARHVALQLQKQELQAATIKLKLRWSDFSIATRQTTLFSPTAAREVIEGAATLLLSQLWQGHRPVRLLGVGASGLSVARQLGLFDAPSEVSSATETSDSATQLAADEIKKDEVKTEDCEAQSREIKAPEASEKKHSISAPRDEEKQQHLQEAITHLEARFGARVVQAAAQMQEKT</sequence>
<dbReference type="EC" id="2.7.7.7" evidence="12"/>
<dbReference type="InterPro" id="IPR050116">
    <property type="entry name" value="DNA_polymerase-Y"/>
</dbReference>
<dbReference type="EMBL" id="NIGF01000010">
    <property type="protein sequence ID" value="PQV63558.1"/>
    <property type="molecule type" value="Genomic_DNA"/>
</dbReference>
<dbReference type="PANTHER" id="PTHR11076:SF33">
    <property type="entry name" value="DNA POLYMERASE KAPPA"/>
    <property type="match status" value="1"/>
</dbReference>
<dbReference type="SUPFAM" id="SSF100879">
    <property type="entry name" value="Lesion bypass DNA polymerase (Y-family), little finger domain"/>
    <property type="match status" value="1"/>
</dbReference>
<dbReference type="AlphaFoldDB" id="A0A2S8SS03"/>
<feature type="binding site" evidence="12">
    <location>
        <position position="28"/>
    </location>
    <ligand>
        <name>Mg(2+)</name>
        <dbReference type="ChEBI" id="CHEBI:18420"/>
    </ligand>
</feature>
<dbReference type="CDD" id="cd03586">
    <property type="entry name" value="PolY_Pol_IV_kappa"/>
    <property type="match status" value="1"/>
</dbReference>
<dbReference type="InterPro" id="IPR022880">
    <property type="entry name" value="DNApol_IV"/>
</dbReference>
<keyword evidence="10 12" id="KW-0234">DNA repair</keyword>
<feature type="region of interest" description="Disordered" evidence="13">
    <location>
        <begin position="404"/>
        <end position="441"/>
    </location>
</feature>
<keyword evidence="16" id="KW-1185">Reference proteome</keyword>
<evidence type="ECO:0000313" key="15">
    <source>
        <dbReference type="EMBL" id="PQV63558.1"/>
    </source>
</evidence>
<dbReference type="GO" id="GO:0003684">
    <property type="term" value="F:damaged DNA binding"/>
    <property type="evidence" value="ECO:0007669"/>
    <property type="project" value="InterPro"/>
</dbReference>
<keyword evidence="12" id="KW-0963">Cytoplasm</keyword>
<dbReference type="Gene3D" id="3.30.70.270">
    <property type="match status" value="1"/>
</dbReference>
<keyword evidence="12" id="KW-0238">DNA-binding</keyword>
<feature type="domain" description="UmuC" evidence="14">
    <location>
        <begin position="24"/>
        <end position="213"/>
    </location>
</feature>
<dbReference type="FunCoup" id="A0A2S8SS03">
    <property type="interactions" value="412"/>
</dbReference>
<dbReference type="InterPro" id="IPR036775">
    <property type="entry name" value="DNA_pol_Y-fam_lit_finger_sf"/>
</dbReference>
<dbReference type="GO" id="GO:0006281">
    <property type="term" value="P:DNA repair"/>
    <property type="evidence" value="ECO:0007669"/>
    <property type="project" value="UniProtKB-UniRule"/>
</dbReference>
<evidence type="ECO:0000313" key="16">
    <source>
        <dbReference type="Proteomes" id="UP000237684"/>
    </source>
</evidence>
<dbReference type="InterPro" id="IPR043128">
    <property type="entry name" value="Rev_trsase/Diguanyl_cyclase"/>
</dbReference>
<dbReference type="GO" id="GO:0042276">
    <property type="term" value="P:error-prone translesion synthesis"/>
    <property type="evidence" value="ECO:0007669"/>
    <property type="project" value="TreeGrafter"/>
</dbReference>
<proteinExistence type="inferred from homology"/>
<dbReference type="GO" id="GO:0000287">
    <property type="term" value="F:magnesium ion binding"/>
    <property type="evidence" value="ECO:0007669"/>
    <property type="project" value="UniProtKB-UniRule"/>
</dbReference>
<evidence type="ECO:0000256" key="4">
    <source>
        <dbReference type="ARBA" id="ARBA00022695"/>
    </source>
</evidence>
<dbReference type="SUPFAM" id="SSF56672">
    <property type="entry name" value="DNA/RNA polymerases"/>
    <property type="match status" value="1"/>
</dbReference>
<evidence type="ECO:0000256" key="13">
    <source>
        <dbReference type="SAM" id="MobiDB-lite"/>
    </source>
</evidence>
<dbReference type="InParanoid" id="A0A2S8SS03"/>
<dbReference type="Gene3D" id="3.40.1170.60">
    <property type="match status" value="1"/>
</dbReference>
<comment type="subcellular location">
    <subcellularLocation>
        <location evidence="12">Cytoplasm</location>
    </subcellularLocation>
</comment>
<evidence type="ECO:0000256" key="2">
    <source>
        <dbReference type="ARBA" id="ARBA00022457"/>
    </source>
</evidence>
<keyword evidence="4 12" id="KW-0548">Nucleotidyltransferase</keyword>
<dbReference type="Proteomes" id="UP000237684">
    <property type="component" value="Unassembled WGS sequence"/>
</dbReference>
<organism evidence="15 16">
    <name type="scientific">Abditibacterium utsteinense</name>
    <dbReference type="NCBI Taxonomy" id="1960156"/>
    <lineage>
        <taxon>Bacteria</taxon>
        <taxon>Pseudomonadati</taxon>
        <taxon>Abditibacteriota</taxon>
        <taxon>Abditibacteriia</taxon>
        <taxon>Abditibacteriales</taxon>
        <taxon>Abditibacteriaceae</taxon>
        <taxon>Abditibacterium</taxon>
    </lineage>
</organism>
<dbReference type="Gene3D" id="1.10.150.20">
    <property type="entry name" value="5' to 3' exonuclease, C-terminal subdomain"/>
    <property type="match status" value="1"/>
</dbReference>
<dbReference type="Gene3D" id="3.30.1490.100">
    <property type="entry name" value="DNA polymerase, Y-family, little finger domain"/>
    <property type="match status" value="1"/>
</dbReference>
<dbReference type="GO" id="GO:0006261">
    <property type="term" value="P:DNA-templated DNA replication"/>
    <property type="evidence" value="ECO:0007669"/>
    <property type="project" value="UniProtKB-UniRule"/>
</dbReference>
<evidence type="ECO:0000256" key="12">
    <source>
        <dbReference type="HAMAP-Rule" id="MF_01113"/>
    </source>
</evidence>
<evidence type="ECO:0000256" key="1">
    <source>
        <dbReference type="ARBA" id="ARBA00010945"/>
    </source>
</evidence>
<evidence type="ECO:0000256" key="11">
    <source>
        <dbReference type="ARBA" id="ARBA00049244"/>
    </source>
</evidence>
<protein>
    <recommendedName>
        <fullName evidence="12">DNA polymerase IV</fullName>
        <shortName evidence="12">Pol IV</shortName>
        <ecNumber evidence="12">2.7.7.7</ecNumber>
    </recommendedName>
</protein>
<feature type="site" description="Substrate discrimination" evidence="12">
    <location>
        <position position="33"/>
    </location>
</feature>
<dbReference type="InterPro" id="IPR043502">
    <property type="entry name" value="DNA/RNA_pol_sf"/>
</dbReference>